<keyword evidence="2" id="KW-0503">Monooxygenase</keyword>
<evidence type="ECO:0000313" key="2">
    <source>
        <dbReference type="EMBL" id="PXA04077.1"/>
    </source>
</evidence>
<dbReference type="EMBL" id="QHJQ01000005">
    <property type="protein sequence ID" value="PXA04077.1"/>
    <property type="molecule type" value="Genomic_DNA"/>
</dbReference>
<evidence type="ECO:0000313" key="3">
    <source>
        <dbReference type="Proteomes" id="UP000247099"/>
    </source>
</evidence>
<dbReference type="Gene3D" id="3.30.70.100">
    <property type="match status" value="1"/>
</dbReference>
<dbReference type="InterPro" id="IPR011008">
    <property type="entry name" value="Dimeric_a/b-barrel"/>
</dbReference>
<name>A0A317ZIF3_9BACT</name>
<organism evidence="2 3">
    <name type="scientific">Coraliomargarita sinensis</name>
    <dbReference type="NCBI Taxonomy" id="2174842"/>
    <lineage>
        <taxon>Bacteria</taxon>
        <taxon>Pseudomonadati</taxon>
        <taxon>Verrucomicrobiota</taxon>
        <taxon>Opitutia</taxon>
        <taxon>Puniceicoccales</taxon>
        <taxon>Coraliomargaritaceae</taxon>
        <taxon>Coraliomargarita</taxon>
    </lineage>
</organism>
<dbReference type="OrthoDB" id="531457at2"/>
<gene>
    <name evidence="2" type="ORF">DDZ13_08545</name>
</gene>
<dbReference type="Proteomes" id="UP000247099">
    <property type="component" value="Unassembled WGS sequence"/>
</dbReference>
<keyword evidence="3" id="KW-1185">Reference proteome</keyword>
<dbReference type="PROSITE" id="PS51725">
    <property type="entry name" value="ABM"/>
    <property type="match status" value="1"/>
</dbReference>
<dbReference type="InParanoid" id="A0A317ZIF3"/>
<dbReference type="AlphaFoldDB" id="A0A317ZIF3"/>
<dbReference type="Pfam" id="PF03992">
    <property type="entry name" value="ABM"/>
    <property type="match status" value="1"/>
</dbReference>
<comment type="caution">
    <text evidence="2">The sequence shown here is derived from an EMBL/GenBank/DDBJ whole genome shotgun (WGS) entry which is preliminary data.</text>
</comment>
<dbReference type="SUPFAM" id="SSF54909">
    <property type="entry name" value="Dimeric alpha+beta barrel"/>
    <property type="match status" value="1"/>
</dbReference>
<dbReference type="InterPro" id="IPR007138">
    <property type="entry name" value="ABM_dom"/>
</dbReference>
<sequence length="95" mass="10896">MSVKAIILRQVPVEITEKATPLLIELRSCALKQPGYISGETLIRVDDPKEHLVISTWDSLEHWNQWLQSPQRAAIQSRVDACLGEETLYQVYYQS</sequence>
<reference evidence="2 3" key="1">
    <citation type="submission" date="2018-05" db="EMBL/GenBank/DDBJ databases">
        <title>Coraliomargarita sinensis sp. nov., isolated from a marine solar saltern.</title>
        <authorList>
            <person name="Zhou L.Y."/>
        </authorList>
    </citation>
    <scope>NUCLEOTIDE SEQUENCE [LARGE SCALE GENOMIC DNA]</scope>
    <source>
        <strain evidence="2 3">WN38</strain>
    </source>
</reference>
<protein>
    <submittedName>
        <fullName evidence="2">Antibiotic biosynthesis monooxygenase</fullName>
    </submittedName>
</protein>
<dbReference type="RefSeq" id="WP_110131024.1">
    <property type="nucleotide sequence ID" value="NZ_QHJQ01000005.1"/>
</dbReference>
<feature type="domain" description="ABM" evidence="1">
    <location>
        <begin position="3"/>
        <end position="91"/>
    </location>
</feature>
<evidence type="ECO:0000259" key="1">
    <source>
        <dbReference type="PROSITE" id="PS51725"/>
    </source>
</evidence>
<dbReference type="GO" id="GO:0004497">
    <property type="term" value="F:monooxygenase activity"/>
    <property type="evidence" value="ECO:0007669"/>
    <property type="project" value="UniProtKB-KW"/>
</dbReference>
<accession>A0A317ZIF3</accession>
<keyword evidence="2" id="KW-0560">Oxidoreductase</keyword>
<proteinExistence type="predicted"/>